<dbReference type="NCBIfam" id="TIGR00464">
    <property type="entry name" value="gltX_bact"/>
    <property type="match status" value="1"/>
</dbReference>
<dbReference type="Gene3D" id="3.40.50.620">
    <property type="entry name" value="HUPs"/>
    <property type="match status" value="1"/>
</dbReference>
<keyword evidence="6 7" id="KW-0030">Aminoacyl-tRNA synthetase</keyword>
<comment type="catalytic activity">
    <reaction evidence="7">
        <text>tRNA(Glu) + L-glutamate + ATP = L-glutamyl-tRNA(Glu) + AMP + diphosphate</text>
        <dbReference type="Rhea" id="RHEA:23540"/>
        <dbReference type="Rhea" id="RHEA-COMP:9663"/>
        <dbReference type="Rhea" id="RHEA-COMP:9680"/>
        <dbReference type="ChEBI" id="CHEBI:29985"/>
        <dbReference type="ChEBI" id="CHEBI:30616"/>
        <dbReference type="ChEBI" id="CHEBI:33019"/>
        <dbReference type="ChEBI" id="CHEBI:78442"/>
        <dbReference type="ChEBI" id="CHEBI:78520"/>
        <dbReference type="ChEBI" id="CHEBI:456215"/>
        <dbReference type="EC" id="6.1.1.17"/>
    </reaction>
</comment>
<dbReference type="Pfam" id="PF19269">
    <property type="entry name" value="Anticodon_2"/>
    <property type="match status" value="1"/>
</dbReference>
<dbReference type="Proteomes" id="UP000590542">
    <property type="component" value="Unassembled WGS sequence"/>
</dbReference>
<keyword evidence="3 7" id="KW-0547">Nucleotide-binding</keyword>
<feature type="domain" description="Aminoacyl-tRNA synthetase class I anticodon-binding" evidence="9">
    <location>
        <begin position="356"/>
        <end position="483"/>
    </location>
</feature>
<evidence type="ECO:0000259" key="8">
    <source>
        <dbReference type="Pfam" id="PF00749"/>
    </source>
</evidence>
<feature type="binding site" evidence="7">
    <location>
        <position position="255"/>
    </location>
    <ligand>
        <name>ATP</name>
        <dbReference type="ChEBI" id="CHEBI:30616"/>
    </ligand>
</feature>
<evidence type="ECO:0000256" key="4">
    <source>
        <dbReference type="ARBA" id="ARBA00022840"/>
    </source>
</evidence>
<dbReference type="InterPro" id="IPR020751">
    <property type="entry name" value="aa-tRNA-synth_I_codon-bd_sub2"/>
</dbReference>
<comment type="subcellular location">
    <subcellularLocation>
        <location evidence="7">Cytoplasm</location>
    </subcellularLocation>
</comment>
<organism evidence="10 11">
    <name type="scientific">candidate division WWE3 bacterium</name>
    <dbReference type="NCBI Taxonomy" id="2053526"/>
    <lineage>
        <taxon>Bacteria</taxon>
        <taxon>Katanobacteria</taxon>
    </lineage>
</organism>
<evidence type="ECO:0000256" key="7">
    <source>
        <dbReference type="HAMAP-Rule" id="MF_00022"/>
    </source>
</evidence>
<dbReference type="HAMAP" id="MF_00022">
    <property type="entry name" value="Glu_tRNA_synth_type1"/>
    <property type="match status" value="1"/>
</dbReference>
<dbReference type="GO" id="GO:0000049">
    <property type="term" value="F:tRNA binding"/>
    <property type="evidence" value="ECO:0007669"/>
    <property type="project" value="InterPro"/>
</dbReference>
<keyword evidence="2 7" id="KW-0436">Ligase</keyword>
<comment type="subunit">
    <text evidence="7">Monomer.</text>
</comment>
<dbReference type="EC" id="6.1.1.17" evidence="7"/>
<comment type="caution">
    <text evidence="7">Lacks conserved residue(s) required for the propagation of feature annotation.</text>
</comment>
<dbReference type="PROSITE" id="PS00178">
    <property type="entry name" value="AA_TRNA_LIGASE_I"/>
    <property type="match status" value="1"/>
</dbReference>
<dbReference type="PRINTS" id="PR00987">
    <property type="entry name" value="TRNASYNTHGLU"/>
</dbReference>
<dbReference type="Gene3D" id="1.10.10.350">
    <property type="match status" value="1"/>
</dbReference>
<dbReference type="InterPro" id="IPR008925">
    <property type="entry name" value="aa_tRNA-synth_I_cd-bd_sf"/>
</dbReference>
<dbReference type="GO" id="GO:0005524">
    <property type="term" value="F:ATP binding"/>
    <property type="evidence" value="ECO:0007669"/>
    <property type="project" value="UniProtKB-UniRule"/>
</dbReference>
<dbReference type="InterPro" id="IPR004527">
    <property type="entry name" value="Glu-tRNA-ligase_bac/mito"/>
</dbReference>
<dbReference type="SUPFAM" id="SSF52374">
    <property type="entry name" value="Nucleotidylyl transferase"/>
    <property type="match status" value="1"/>
</dbReference>
<keyword evidence="5 7" id="KW-0648">Protein biosynthesis</keyword>
<dbReference type="Pfam" id="PF00749">
    <property type="entry name" value="tRNA-synt_1c"/>
    <property type="match status" value="1"/>
</dbReference>
<comment type="similarity">
    <text evidence="1 7">Belongs to the class-I aminoacyl-tRNA synthetase family. Glutamate--tRNA ligase type 1 subfamily.</text>
</comment>
<evidence type="ECO:0000256" key="5">
    <source>
        <dbReference type="ARBA" id="ARBA00022917"/>
    </source>
</evidence>
<proteinExistence type="inferred from homology"/>
<keyword evidence="7" id="KW-0963">Cytoplasm</keyword>
<dbReference type="InterPro" id="IPR000924">
    <property type="entry name" value="Glu/Gln-tRNA-synth"/>
</dbReference>
<evidence type="ECO:0000313" key="10">
    <source>
        <dbReference type="EMBL" id="NMB91373.1"/>
    </source>
</evidence>
<dbReference type="GO" id="GO:0005737">
    <property type="term" value="C:cytoplasm"/>
    <property type="evidence" value="ECO:0007669"/>
    <property type="project" value="UniProtKB-SubCell"/>
</dbReference>
<dbReference type="InterPro" id="IPR045462">
    <property type="entry name" value="aa-tRNA-synth_I_cd-bd"/>
</dbReference>
<dbReference type="PANTHER" id="PTHR43311">
    <property type="entry name" value="GLUTAMATE--TRNA LIGASE"/>
    <property type="match status" value="1"/>
</dbReference>
<evidence type="ECO:0000256" key="3">
    <source>
        <dbReference type="ARBA" id="ARBA00022741"/>
    </source>
</evidence>
<sequence length="486" mass="57136">MKIRTRLAPSPTGEIHVGTMRTLLYDYALAKQTSGELILRIEDTDRERYVEGAEERALKVIEDYGLSWDEGPKVGGPQEPYFQSQRLDIYKKYAIELVEKGFAYYCFCTQERLEKLREEQRKEKLAVTKYDKHCLSLTKEEVEKNLKEGIPYVIRLKVPSNEEIEVEDLVLGKLTFPSNDIDDQVLMKSDGFPTYHLAVVVDDHLMNITHILRGREWLPSTPKHVLLYKAFGWRPPKFVHLPLLREVNSTKKLSKRTGSVNAADFLKDGYLPEALLNFMMFLGWNPGTEKEIYSLEEFVKDFSIGKIQTSEMAAFDRQKLLWFNGMYIRNMSTEELWNKVVLWHERYLEKMDFGKYKKEFSLKVLDLVKERMKTLAEFNDLTSYFYFKPFVDKSKFIEFSVSLDKAKEIIKNYLDLYRNIPSEEWTKDNLDKLSHEYLSKYNYKPKEAFMTLRYATCGVSFTPPLFDVFNLIGKEETTSRLEDSLR</sequence>
<evidence type="ECO:0000256" key="1">
    <source>
        <dbReference type="ARBA" id="ARBA00007894"/>
    </source>
</evidence>
<dbReference type="InterPro" id="IPR020058">
    <property type="entry name" value="Glu/Gln-tRNA-synth_Ib_cat-dom"/>
</dbReference>
<feature type="short sequence motif" description="'HIGH' region" evidence="7">
    <location>
        <begin position="9"/>
        <end position="19"/>
    </location>
</feature>
<dbReference type="PANTHER" id="PTHR43311:SF2">
    <property type="entry name" value="GLUTAMATE--TRNA LIGASE, MITOCHONDRIAL-RELATED"/>
    <property type="match status" value="1"/>
</dbReference>
<dbReference type="InterPro" id="IPR014729">
    <property type="entry name" value="Rossmann-like_a/b/a_fold"/>
</dbReference>
<gene>
    <name evidence="7" type="primary">gltX</name>
    <name evidence="10" type="ORF">GYA37_00835</name>
</gene>
<accession>A0A7X9HTG1</accession>
<feature type="short sequence motif" description="'KMSKS' region" evidence="7">
    <location>
        <begin position="252"/>
        <end position="256"/>
    </location>
</feature>
<dbReference type="InterPro" id="IPR033910">
    <property type="entry name" value="GluRS_core"/>
</dbReference>
<dbReference type="InterPro" id="IPR049940">
    <property type="entry name" value="GluQ/Sye"/>
</dbReference>
<evidence type="ECO:0000256" key="2">
    <source>
        <dbReference type="ARBA" id="ARBA00022598"/>
    </source>
</evidence>
<evidence type="ECO:0000313" key="11">
    <source>
        <dbReference type="Proteomes" id="UP000590542"/>
    </source>
</evidence>
<keyword evidence="4 7" id="KW-0067">ATP-binding</keyword>
<name>A0A7X9HTG1_UNCKA</name>
<reference evidence="10 11" key="1">
    <citation type="journal article" date="2020" name="Biotechnol. Biofuels">
        <title>New insights from the biogas microbiome by comprehensive genome-resolved metagenomics of nearly 1600 species originating from multiple anaerobic digesters.</title>
        <authorList>
            <person name="Campanaro S."/>
            <person name="Treu L."/>
            <person name="Rodriguez-R L.M."/>
            <person name="Kovalovszki A."/>
            <person name="Ziels R.M."/>
            <person name="Maus I."/>
            <person name="Zhu X."/>
            <person name="Kougias P.G."/>
            <person name="Basile A."/>
            <person name="Luo G."/>
            <person name="Schluter A."/>
            <person name="Konstantinidis K.T."/>
            <person name="Angelidaki I."/>
        </authorList>
    </citation>
    <scope>NUCLEOTIDE SEQUENCE [LARGE SCALE GENOMIC DNA]</scope>
    <source>
        <strain evidence="10">AS27yjCOA_202</strain>
    </source>
</reference>
<comment type="caution">
    <text evidence="10">The sequence shown here is derived from an EMBL/GenBank/DDBJ whole genome shotgun (WGS) entry which is preliminary data.</text>
</comment>
<dbReference type="CDD" id="cd00808">
    <property type="entry name" value="GluRS_core"/>
    <property type="match status" value="1"/>
</dbReference>
<dbReference type="GO" id="GO:0004818">
    <property type="term" value="F:glutamate-tRNA ligase activity"/>
    <property type="evidence" value="ECO:0007669"/>
    <property type="project" value="UniProtKB-UniRule"/>
</dbReference>
<feature type="domain" description="Glutamyl/glutaminyl-tRNA synthetase class Ib catalytic" evidence="8">
    <location>
        <begin position="2"/>
        <end position="322"/>
    </location>
</feature>
<evidence type="ECO:0000259" key="9">
    <source>
        <dbReference type="Pfam" id="PF19269"/>
    </source>
</evidence>
<dbReference type="FunFam" id="3.40.50.620:FF:000045">
    <property type="entry name" value="Glutamate--tRNA ligase, mitochondrial"/>
    <property type="match status" value="1"/>
</dbReference>
<dbReference type="GO" id="GO:0008270">
    <property type="term" value="F:zinc ion binding"/>
    <property type="evidence" value="ECO:0007669"/>
    <property type="project" value="InterPro"/>
</dbReference>
<comment type="function">
    <text evidence="7">Catalyzes the attachment of glutamate to tRNA(Glu) in a two-step reaction: glutamate is first activated by ATP to form Glu-AMP and then transferred to the acceptor end of tRNA(Glu).</text>
</comment>
<dbReference type="EMBL" id="JAAZNV010000006">
    <property type="protein sequence ID" value="NMB91373.1"/>
    <property type="molecule type" value="Genomic_DNA"/>
</dbReference>
<dbReference type="InterPro" id="IPR001412">
    <property type="entry name" value="aa-tRNA-synth_I_CS"/>
</dbReference>
<dbReference type="SUPFAM" id="SSF48163">
    <property type="entry name" value="An anticodon-binding domain of class I aminoacyl-tRNA synthetases"/>
    <property type="match status" value="1"/>
</dbReference>
<dbReference type="AlphaFoldDB" id="A0A7X9HTG1"/>
<protein>
    <recommendedName>
        <fullName evidence="7">Glutamate--tRNA ligase</fullName>
        <ecNumber evidence="7">6.1.1.17</ecNumber>
    </recommendedName>
    <alternativeName>
        <fullName evidence="7">Glutamyl-tRNA synthetase</fullName>
        <shortName evidence="7">GluRS</shortName>
    </alternativeName>
</protein>
<evidence type="ECO:0000256" key="6">
    <source>
        <dbReference type="ARBA" id="ARBA00023146"/>
    </source>
</evidence>
<dbReference type="GO" id="GO:0006424">
    <property type="term" value="P:glutamyl-tRNA aminoacylation"/>
    <property type="evidence" value="ECO:0007669"/>
    <property type="project" value="UniProtKB-UniRule"/>
</dbReference>